<evidence type="ECO:0000313" key="5">
    <source>
        <dbReference type="EMBL" id="KAB3528955.1"/>
    </source>
</evidence>
<keyword evidence="1" id="KW-0808">Transferase</keyword>
<sequence>MALKKGFHVGILNYSIYLPEKTITAEELSELVGIKPEILRDKMGINRKHVGGPEDHPGIMATKAAKDLLKKTKVDPKEIDMILYAGETYSEYVCWTVAIKIQNEIGADRAYAWDLSFRCAGTPLALKVAKDMMYADESLKTVLVAGGNANAYLIDYKDPLQSFMFDMSPGGFALILKSDYSENEILGTGIITDHVFCDDVIGKYGGTLNPITEEIAKDPEELRKAKLISLSDPEGMKLRLAERSLPDFTGAVALALKASNLTAADIDFIGITHINPKAHYAIMAELGIDKEKTVYLSDDGHCGHVDQLLALDYGIKQGKVKDGDICALLGAGTGYAFACSIIRRGKG</sequence>
<dbReference type="EMBL" id="WBZB01000038">
    <property type="protein sequence ID" value="KAB3528955.1"/>
    <property type="molecule type" value="Genomic_DNA"/>
</dbReference>
<name>A0A833HMT4_9FIRM</name>
<dbReference type="Pfam" id="PF08541">
    <property type="entry name" value="ACP_syn_III_C"/>
    <property type="match status" value="1"/>
</dbReference>
<evidence type="ECO:0000256" key="1">
    <source>
        <dbReference type="ARBA" id="ARBA00022679"/>
    </source>
</evidence>
<gene>
    <name evidence="5" type="ORF">F8153_10670</name>
</gene>
<dbReference type="SUPFAM" id="SSF53901">
    <property type="entry name" value="Thiolase-like"/>
    <property type="match status" value="2"/>
</dbReference>
<evidence type="ECO:0000256" key="2">
    <source>
        <dbReference type="ARBA" id="ARBA00023315"/>
    </source>
</evidence>
<evidence type="ECO:0000259" key="4">
    <source>
        <dbReference type="Pfam" id="PF08545"/>
    </source>
</evidence>
<feature type="domain" description="Beta-ketoacyl-[acyl-carrier-protein] synthase III N-terminal" evidence="4">
    <location>
        <begin position="114"/>
        <end position="193"/>
    </location>
</feature>
<dbReference type="PANTHER" id="PTHR34069">
    <property type="entry name" value="3-OXOACYL-[ACYL-CARRIER-PROTEIN] SYNTHASE 3"/>
    <property type="match status" value="1"/>
</dbReference>
<dbReference type="InterPro" id="IPR013751">
    <property type="entry name" value="ACP_syn_III_N"/>
</dbReference>
<dbReference type="Gene3D" id="3.40.47.10">
    <property type="match status" value="2"/>
</dbReference>
<dbReference type="Pfam" id="PF08545">
    <property type="entry name" value="ACP_syn_III"/>
    <property type="match status" value="1"/>
</dbReference>
<dbReference type="InterPro" id="IPR013747">
    <property type="entry name" value="ACP_syn_III_C"/>
</dbReference>
<dbReference type="AlphaFoldDB" id="A0A833HMT4"/>
<keyword evidence="6" id="KW-1185">Reference proteome</keyword>
<protein>
    <submittedName>
        <fullName evidence="5">3-oxoacyl-ACP synthase</fullName>
    </submittedName>
</protein>
<dbReference type="GO" id="GO:0004315">
    <property type="term" value="F:3-oxoacyl-[acyl-carrier-protein] synthase activity"/>
    <property type="evidence" value="ECO:0007669"/>
    <property type="project" value="InterPro"/>
</dbReference>
<dbReference type="OrthoDB" id="9786707at2"/>
<keyword evidence="2" id="KW-0012">Acyltransferase</keyword>
<dbReference type="GO" id="GO:0044550">
    <property type="term" value="P:secondary metabolite biosynthetic process"/>
    <property type="evidence" value="ECO:0007669"/>
    <property type="project" value="TreeGrafter"/>
</dbReference>
<dbReference type="Proteomes" id="UP000465601">
    <property type="component" value="Unassembled WGS sequence"/>
</dbReference>
<proteinExistence type="predicted"/>
<accession>A0A833HMT4</accession>
<organism evidence="5 6">
    <name type="scientific">Alkaliphilus serpentinus</name>
    <dbReference type="NCBI Taxonomy" id="1482731"/>
    <lineage>
        <taxon>Bacteria</taxon>
        <taxon>Bacillati</taxon>
        <taxon>Bacillota</taxon>
        <taxon>Clostridia</taxon>
        <taxon>Peptostreptococcales</taxon>
        <taxon>Natronincolaceae</taxon>
        <taxon>Alkaliphilus</taxon>
    </lineage>
</organism>
<dbReference type="PANTHER" id="PTHR34069:SF2">
    <property type="entry name" value="BETA-KETOACYL-[ACYL-CARRIER-PROTEIN] SYNTHASE III"/>
    <property type="match status" value="1"/>
</dbReference>
<dbReference type="GO" id="GO:0006633">
    <property type="term" value="P:fatty acid biosynthetic process"/>
    <property type="evidence" value="ECO:0007669"/>
    <property type="project" value="InterPro"/>
</dbReference>
<evidence type="ECO:0000259" key="3">
    <source>
        <dbReference type="Pfam" id="PF08541"/>
    </source>
</evidence>
<dbReference type="InterPro" id="IPR016039">
    <property type="entry name" value="Thiolase-like"/>
</dbReference>
<evidence type="ECO:0000313" key="6">
    <source>
        <dbReference type="Proteomes" id="UP000465601"/>
    </source>
</evidence>
<comment type="caution">
    <text evidence="5">The sequence shown here is derived from an EMBL/GenBank/DDBJ whole genome shotgun (WGS) entry which is preliminary data.</text>
</comment>
<feature type="domain" description="Beta-ketoacyl-[acyl-carrier-protein] synthase III C-terminal" evidence="3">
    <location>
        <begin position="256"/>
        <end position="343"/>
    </location>
</feature>
<reference evidence="5 6" key="1">
    <citation type="submission" date="2019-10" db="EMBL/GenBank/DDBJ databases">
        <title>Alkaliphilus serpentinus sp. nov. and Alkaliphilus pronyensis sp. nov., two novel anaerobic alkaliphilic species isolated from the serpentinized-hosted hydrothermal field of the Prony Bay (New Caledonia).</title>
        <authorList>
            <person name="Postec A."/>
        </authorList>
    </citation>
    <scope>NUCLEOTIDE SEQUENCE [LARGE SCALE GENOMIC DNA]</scope>
    <source>
        <strain evidence="5 6">LacT</strain>
    </source>
</reference>
<dbReference type="NCBIfam" id="NF005308">
    <property type="entry name" value="PRK06840.1"/>
    <property type="match status" value="1"/>
</dbReference>